<feature type="compositionally biased region" description="Basic residues" evidence="1">
    <location>
        <begin position="46"/>
        <end position="66"/>
    </location>
</feature>
<reference evidence="3" key="1">
    <citation type="submission" date="2020-09" db="EMBL/GenBank/DDBJ databases">
        <title>Genome-Enabled Discovery of Anthraquinone Biosynthesis in Senna tora.</title>
        <authorList>
            <person name="Kang S.-H."/>
            <person name="Pandey R.P."/>
            <person name="Lee C.-M."/>
            <person name="Sim J.-S."/>
            <person name="Jeong J.-T."/>
            <person name="Choi B.-S."/>
            <person name="Jung M."/>
            <person name="Ginzburg D."/>
            <person name="Zhao K."/>
            <person name="Won S.Y."/>
            <person name="Oh T.-J."/>
            <person name="Yu Y."/>
            <person name="Kim N.-H."/>
            <person name="Lee O.R."/>
            <person name="Lee T.-H."/>
            <person name="Bashyal P."/>
            <person name="Kim T.-S."/>
            <person name="Lee W.-H."/>
            <person name="Kawkins C."/>
            <person name="Kim C.-K."/>
            <person name="Kim J.S."/>
            <person name="Ahn B.O."/>
            <person name="Rhee S.Y."/>
            <person name="Sohng J.K."/>
        </authorList>
    </citation>
    <scope>NUCLEOTIDE SEQUENCE</scope>
    <source>
        <tissue evidence="3">Leaf</tissue>
    </source>
</reference>
<proteinExistence type="predicted"/>
<evidence type="ECO:0000256" key="1">
    <source>
        <dbReference type="SAM" id="MobiDB-lite"/>
    </source>
</evidence>
<organism evidence="3 4">
    <name type="scientific">Senna tora</name>
    <dbReference type="NCBI Taxonomy" id="362788"/>
    <lineage>
        <taxon>Eukaryota</taxon>
        <taxon>Viridiplantae</taxon>
        <taxon>Streptophyta</taxon>
        <taxon>Embryophyta</taxon>
        <taxon>Tracheophyta</taxon>
        <taxon>Spermatophyta</taxon>
        <taxon>Magnoliopsida</taxon>
        <taxon>eudicotyledons</taxon>
        <taxon>Gunneridae</taxon>
        <taxon>Pentapetalae</taxon>
        <taxon>rosids</taxon>
        <taxon>fabids</taxon>
        <taxon>Fabales</taxon>
        <taxon>Fabaceae</taxon>
        <taxon>Caesalpinioideae</taxon>
        <taxon>Cassia clade</taxon>
        <taxon>Senna</taxon>
    </lineage>
</organism>
<dbReference type="GO" id="GO:0006882">
    <property type="term" value="P:intracellular zinc ion homeostasis"/>
    <property type="evidence" value="ECO:0007669"/>
    <property type="project" value="TreeGrafter"/>
</dbReference>
<feature type="compositionally biased region" description="Basic and acidic residues" evidence="1">
    <location>
        <begin position="164"/>
        <end position="184"/>
    </location>
</feature>
<evidence type="ECO:0000313" key="4">
    <source>
        <dbReference type="Proteomes" id="UP000634136"/>
    </source>
</evidence>
<protein>
    <submittedName>
        <fullName evidence="3">IAA-alanine resistance protein 1</fullName>
    </submittedName>
</protein>
<feature type="chain" id="PRO_5032553208" evidence="2">
    <location>
        <begin position="28"/>
        <end position="244"/>
    </location>
</feature>
<evidence type="ECO:0000256" key="2">
    <source>
        <dbReference type="SAM" id="SignalP"/>
    </source>
</evidence>
<evidence type="ECO:0000313" key="3">
    <source>
        <dbReference type="EMBL" id="KAF7808455.1"/>
    </source>
</evidence>
<dbReference type="Proteomes" id="UP000634136">
    <property type="component" value="Unassembled WGS sequence"/>
</dbReference>
<dbReference type="EMBL" id="JAAIUW010000011">
    <property type="protein sequence ID" value="KAF7808455.1"/>
    <property type="molecule type" value="Genomic_DNA"/>
</dbReference>
<dbReference type="AlphaFoldDB" id="A0A834ST50"/>
<comment type="caution">
    <text evidence="3">The sequence shown here is derived from an EMBL/GenBank/DDBJ whole genome shotgun (WGS) entry which is preliminary data.</text>
</comment>
<accession>A0A834ST50</accession>
<dbReference type="OrthoDB" id="1746673at2759"/>
<name>A0A834ST50_9FABA</name>
<feature type="region of interest" description="Disordered" evidence="1">
    <location>
        <begin position="32"/>
        <end position="76"/>
    </location>
</feature>
<keyword evidence="2" id="KW-0732">Signal</keyword>
<feature type="signal peptide" evidence="2">
    <location>
        <begin position="1"/>
        <end position="27"/>
    </location>
</feature>
<dbReference type="PANTHER" id="PTHR16950:SF16">
    <property type="entry name" value="ZINC TRANSPORTER ZIP13"/>
    <property type="match status" value="1"/>
</dbReference>
<dbReference type="PANTHER" id="PTHR16950">
    <property type="entry name" value="ZINC TRANSPORTER SLC39A7 HISTIDINE-RICH MEMBRANE PROTEIN KE4"/>
    <property type="match status" value="1"/>
</dbReference>
<sequence length="244" mass="27163">MALCRKLIEWAFLAVLVLGFCLDPGIGHEGHHSGSCTSEVHESIDHHHHHHQCEHGHQHHHHHHHNHQEEKLATGSKLPEELAEEEDMKLYGFGFAHDHGHGHHGHFGGTELSGLVHKLNCQSYSLAVQGKPSKAVVDSLALFGAGAMLGDAFLHQLPHAFGGEHSHSHGNHADHDHDHEHDAGFGHGHSHSLADLSTGISILEFYMHLRFSLINKYLSLAAVVSYYLIYHSPHWHNARNNLPQ</sequence>
<dbReference type="GO" id="GO:0005385">
    <property type="term" value="F:zinc ion transmembrane transporter activity"/>
    <property type="evidence" value="ECO:0007669"/>
    <property type="project" value="TreeGrafter"/>
</dbReference>
<gene>
    <name evidence="3" type="ORF">G2W53_035198</name>
</gene>
<feature type="region of interest" description="Disordered" evidence="1">
    <location>
        <begin position="164"/>
        <end position="186"/>
    </location>
</feature>
<keyword evidence="4" id="KW-1185">Reference proteome</keyword>